<dbReference type="GO" id="GO:0005886">
    <property type="term" value="C:plasma membrane"/>
    <property type="evidence" value="ECO:0007669"/>
    <property type="project" value="UniProtKB-SubCell"/>
</dbReference>
<feature type="active site" description="Phosphocysteine intermediate; for EIIB activity" evidence="16">
    <location>
        <position position="31"/>
    </location>
</feature>
<keyword evidence="6" id="KW-0598">Phosphotransferase system</keyword>
<dbReference type="CDD" id="cd00212">
    <property type="entry name" value="PTS_IIB_glc"/>
    <property type="match status" value="1"/>
</dbReference>
<dbReference type="AlphaFoldDB" id="A0A0Q0PSH0"/>
<keyword evidence="8" id="KW-0418">Kinase</keyword>
<dbReference type="PROSITE" id="PS01035">
    <property type="entry name" value="PTS_EIIB_TYPE_1_CYS"/>
    <property type="match status" value="1"/>
</dbReference>
<dbReference type="RefSeq" id="WP_055065273.1">
    <property type="nucleotide sequence ID" value="NZ_LBGP01000021.1"/>
</dbReference>
<evidence type="ECO:0000256" key="5">
    <source>
        <dbReference type="ARBA" id="ARBA00022679"/>
    </source>
</evidence>
<feature type="transmembrane region" description="Helical" evidence="17">
    <location>
        <begin position="241"/>
        <end position="264"/>
    </location>
</feature>
<dbReference type="Proteomes" id="UP000050491">
    <property type="component" value="Unassembled WGS sequence"/>
</dbReference>
<keyword evidence="9 17" id="KW-1133">Transmembrane helix</keyword>
<proteinExistence type="predicted"/>
<dbReference type="InterPro" id="IPR001996">
    <property type="entry name" value="PTS_IIB_1"/>
</dbReference>
<evidence type="ECO:0000256" key="9">
    <source>
        <dbReference type="ARBA" id="ARBA00022989"/>
    </source>
</evidence>
<gene>
    <name evidence="20" type="ORF">XV92_17055</name>
</gene>
<feature type="domain" description="PTS EIIC type-1" evidence="19">
    <location>
        <begin position="111"/>
        <end position="455"/>
    </location>
</feature>
<evidence type="ECO:0000256" key="13">
    <source>
        <dbReference type="ARBA" id="ARBA00040399"/>
    </source>
</evidence>
<feature type="transmembrane region" description="Helical" evidence="17">
    <location>
        <begin position="356"/>
        <end position="375"/>
    </location>
</feature>
<feature type="transmembrane region" description="Helical" evidence="17">
    <location>
        <begin position="426"/>
        <end position="447"/>
    </location>
</feature>
<dbReference type="InterPro" id="IPR018113">
    <property type="entry name" value="PTrfase_EIIB_Cys"/>
</dbReference>
<feature type="domain" description="PTS EIIB type-1" evidence="18">
    <location>
        <begin position="9"/>
        <end position="92"/>
    </location>
</feature>
<protein>
    <recommendedName>
        <fullName evidence="13">PTS system N-acetylmuramic acid-specific EIIBC component</fullName>
        <ecNumber evidence="12">2.7.1.192</ecNumber>
    </recommendedName>
    <alternativeName>
        <fullName evidence="14">EIIBC-MurNAc</fullName>
    </alternativeName>
</protein>
<feature type="transmembrane region" description="Helical" evidence="17">
    <location>
        <begin position="382"/>
        <end position="406"/>
    </location>
</feature>
<dbReference type="InterPro" id="IPR003352">
    <property type="entry name" value="PTS_EIIC"/>
</dbReference>
<dbReference type="InterPro" id="IPR013013">
    <property type="entry name" value="PTS_EIIC_1"/>
</dbReference>
<organism evidence="20 21">
    <name type="scientific">Vibrio metoecus</name>
    <dbReference type="NCBI Taxonomy" id="1481663"/>
    <lineage>
        <taxon>Bacteria</taxon>
        <taxon>Pseudomonadati</taxon>
        <taxon>Pseudomonadota</taxon>
        <taxon>Gammaproteobacteria</taxon>
        <taxon>Vibrionales</taxon>
        <taxon>Vibrionaceae</taxon>
        <taxon>Vibrio</taxon>
    </lineage>
</organism>
<dbReference type="Pfam" id="PF00367">
    <property type="entry name" value="PTS_EIIB"/>
    <property type="match status" value="1"/>
</dbReference>
<dbReference type="OrthoDB" id="9797715at2"/>
<dbReference type="InterPro" id="IPR036878">
    <property type="entry name" value="Glu_permease_IIB"/>
</dbReference>
<comment type="subcellular location">
    <subcellularLocation>
        <location evidence="1">Cell membrane</location>
        <topology evidence="1">Multi-pass membrane protein</topology>
    </subcellularLocation>
</comment>
<reference evidence="20 21" key="1">
    <citation type="journal article" date="2015" name="Genome Biol. Evol.">
        <title>The Dynamics of Genetic Interactions between Vibrio metoecus and Vibrio cholerae, Two Close Relatives Co-Occurring in the Environment.</title>
        <authorList>
            <person name="Orata F.D."/>
            <person name="Kirchberger P.C."/>
            <person name="Meheust R."/>
            <person name="Barlow E.J."/>
            <person name="Tarr C.L."/>
            <person name="Boucher Y."/>
        </authorList>
    </citation>
    <scope>NUCLEOTIDE SEQUENCE [LARGE SCALE GENOMIC DNA]</scope>
    <source>
        <strain evidence="20 21">YB5B04</strain>
    </source>
</reference>
<evidence type="ECO:0000256" key="8">
    <source>
        <dbReference type="ARBA" id="ARBA00022777"/>
    </source>
</evidence>
<feature type="transmembrane region" description="Helical" evidence="17">
    <location>
        <begin position="284"/>
        <end position="303"/>
    </location>
</feature>
<evidence type="ECO:0000256" key="4">
    <source>
        <dbReference type="ARBA" id="ARBA00022597"/>
    </source>
</evidence>
<keyword evidence="4 20" id="KW-0762">Sugar transport</keyword>
<dbReference type="EC" id="2.7.1.192" evidence="12"/>
<dbReference type="Gene3D" id="3.30.1360.60">
    <property type="entry name" value="Glucose permease domain IIB"/>
    <property type="match status" value="1"/>
</dbReference>
<feature type="transmembrane region" description="Helical" evidence="17">
    <location>
        <begin position="113"/>
        <end position="134"/>
    </location>
</feature>
<sequence length="455" mass="47520">MANKIEHLEIIADEIERHIGGFENVATLTNCMTRVRLVLKDRSQFNMQALREVEGIKGVVDAGEQYQIIVGMGTAAKVTSVLQKRMSGSGVKAQTSAPVAAQPFSVRRALNTLAAIFVPTIPALIGCGLVLGLVNIFKLVSPEFVAAYPEIFDLFTVVGKAVFAVLSVMIGMNTAKELHASPAIGAVMAAILAAPGLANIQLFGNTLVPGGGGMFAVLLVCVFSSKFELWFRSHCKESIDLILTPTLTILVSSAVALLVLQPIAHAVNLWLGNLVSVALLNESAGSVAVGGVLGGGFLFLLLTGLHQGLIPIHAQILETFGLNYLFPILAMGGMGQVGAAAYVFLKTKNERLKKTITGALPVGILGVGEPLLFGVSLPLGKTFIAGCIGGFAGGAMMAAFKVGIIIPFGTAGLSLIPLVGEGQIPSFLFAVLAAWVVGFIASMLLGFTEPVEKNQ</sequence>
<dbReference type="Pfam" id="PF02378">
    <property type="entry name" value="PTS_EIIC"/>
    <property type="match status" value="1"/>
</dbReference>
<dbReference type="PANTHER" id="PTHR30175">
    <property type="entry name" value="PHOSPHOTRANSFERASE SYSTEM TRANSPORT PROTEIN"/>
    <property type="match status" value="1"/>
</dbReference>
<dbReference type="PATRIC" id="fig|1481663.12.peg.2330"/>
<dbReference type="PANTHER" id="PTHR30175:SF3">
    <property type="entry name" value="PTS SYSTEM N-ACETYLMURAMIC ACID-SPECIFIC EIIBC COMPONENT"/>
    <property type="match status" value="1"/>
</dbReference>
<comment type="catalytic activity">
    <reaction evidence="15">
        <text>N-acetyl-beta-D-muramate(out) + N(pros)-phospho-L-histidyl-[protein] = N-acetyl-beta-D-muramate 6-phosphate(in) + L-histidyl-[protein]</text>
        <dbReference type="Rhea" id="RHEA:33399"/>
        <dbReference type="Rhea" id="RHEA-COMP:9745"/>
        <dbReference type="Rhea" id="RHEA-COMP:9746"/>
        <dbReference type="ChEBI" id="CHEBI:29979"/>
        <dbReference type="ChEBI" id="CHEBI:58721"/>
        <dbReference type="ChEBI" id="CHEBI:64837"/>
        <dbReference type="ChEBI" id="CHEBI:64848"/>
        <dbReference type="EC" id="2.7.1.192"/>
    </reaction>
</comment>
<dbReference type="SUPFAM" id="SSF55604">
    <property type="entry name" value="Glucose permease domain IIB"/>
    <property type="match status" value="1"/>
</dbReference>
<evidence type="ECO:0000259" key="18">
    <source>
        <dbReference type="PROSITE" id="PS51098"/>
    </source>
</evidence>
<keyword evidence="5" id="KW-0808">Transferase</keyword>
<evidence type="ECO:0000256" key="10">
    <source>
        <dbReference type="ARBA" id="ARBA00023136"/>
    </source>
</evidence>
<evidence type="ECO:0000256" key="14">
    <source>
        <dbReference type="ARBA" id="ARBA00043021"/>
    </source>
</evidence>
<evidence type="ECO:0000256" key="12">
    <source>
        <dbReference type="ARBA" id="ARBA00039021"/>
    </source>
</evidence>
<evidence type="ECO:0000256" key="15">
    <source>
        <dbReference type="ARBA" id="ARBA00048265"/>
    </source>
</evidence>
<evidence type="ECO:0000256" key="16">
    <source>
        <dbReference type="PROSITE-ProRule" id="PRU00421"/>
    </source>
</evidence>
<evidence type="ECO:0000256" key="2">
    <source>
        <dbReference type="ARBA" id="ARBA00022448"/>
    </source>
</evidence>
<keyword evidence="7 17" id="KW-0812">Transmembrane</keyword>
<evidence type="ECO:0000259" key="19">
    <source>
        <dbReference type="PROSITE" id="PS51103"/>
    </source>
</evidence>
<evidence type="ECO:0000256" key="3">
    <source>
        <dbReference type="ARBA" id="ARBA00022475"/>
    </source>
</evidence>
<evidence type="ECO:0000313" key="20">
    <source>
        <dbReference type="EMBL" id="KQA98680.1"/>
    </source>
</evidence>
<evidence type="ECO:0000256" key="6">
    <source>
        <dbReference type="ARBA" id="ARBA00022683"/>
    </source>
</evidence>
<dbReference type="GO" id="GO:0016301">
    <property type="term" value="F:kinase activity"/>
    <property type="evidence" value="ECO:0007669"/>
    <property type="project" value="UniProtKB-KW"/>
</dbReference>
<feature type="transmembrane region" description="Helical" evidence="17">
    <location>
        <begin position="324"/>
        <end position="344"/>
    </location>
</feature>
<keyword evidence="10 17" id="KW-0472">Membrane</keyword>
<dbReference type="GO" id="GO:0009401">
    <property type="term" value="P:phosphoenolpyruvate-dependent sugar phosphotransferase system"/>
    <property type="evidence" value="ECO:0007669"/>
    <property type="project" value="UniProtKB-KW"/>
</dbReference>
<dbReference type="PROSITE" id="PS51103">
    <property type="entry name" value="PTS_EIIC_TYPE_1"/>
    <property type="match status" value="1"/>
</dbReference>
<comment type="function">
    <text evidence="11">The phosphoenolpyruvate-dependent sugar phosphotransferase system (sugar PTS), a major carbohydrate active transport system, catalyzes the phosphorylation of incoming sugar substrates concomitantly with their translocation across the cell membrane. This system is involved in N-acetylmuramic acid (MurNAc) transport, yielding cytoplasmic MurNAc-6-P. Is also able to take up anhydro-N-acetylmuramic acid (anhMurNAc), but cannot phosphorylate the carbon 6, probably because of the 1,6-anhydro ring.</text>
</comment>
<dbReference type="GO" id="GO:0090588">
    <property type="term" value="F:protein-phosphocysteine-N-acetylmuramate phosphotransferase system transporter activity"/>
    <property type="evidence" value="ECO:0007669"/>
    <property type="project" value="TreeGrafter"/>
</dbReference>
<feature type="transmembrane region" description="Helical" evidence="17">
    <location>
        <begin position="210"/>
        <end position="229"/>
    </location>
</feature>
<keyword evidence="3" id="KW-1003">Cell membrane</keyword>
<dbReference type="PROSITE" id="PS51098">
    <property type="entry name" value="PTS_EIIB_TYPE_1"/>
    <property type="match status" value="1"/>
</dbReference>
<feature type="transmembrane region" description="Helical" evidence="17">
    <location>
        <begin position="154"/>
        <end position="172"/>
    </location>
</feature>
<keyword evidence="2" id="KW-0813">Transport</keyword>
<dbReference type="InterPro" id="IPR050558">
    <property type="entry name" value="PTS_Sugar-Specific_Components"/>
</dbReference>
<evidence type="ECO:0000256" key="11">
    <source>
        <dbReference type="ARBA" id="ARBA00037346"/>
    </source>
</evidence>
<evidence type="ECO:0000256" key="7">
    <source>
        <dbReference type="ARBA" id="ARBA00022692"/>
    </source>
</evidence>
<comment type="caution">
    <text evidence="20">The sequence shown here is derived from an EMBL/GenBank/DDBJ whole genome shotgun (WGS) entry which is preliminary data.</text>
</comment>
<accession>A0A0Q0PSH0</accession>
<dbReference type="GO" id="GO:0008982">
    <property type="term" value="F:protein-N(PI)-phosphohistidine-sugar phosphotransferase activity"/>
    <property type="evidence" value="ECO:0007669"/>
    <property type="project" value="InterPro"/>
</dbReference>
<evidence type="ECO:0000256" key="1">
    <source>
        <dbReference type="ARBA" id="ARBA00004651"/>
    </source>
</evidence>
<evidence type="ECO:0000256" key="17">
    <source>
        <dbReference type="SAM" id="Phobius"/>
    </source>
</evidence>
<evidence type="ECO:0000313" key="21">
    <source>
        <dbReference type="Proteomes" id="UP000050491"/>
    </source>
</evidence>
<feature type="transmembrane region" description="Helical" evidence="17">
    <location>
        <begin position="184"/>
        <end position="204"/>
    </location>
</feature>
<dbReference type="EMBL" id="LBGP01000021">
    <property type="protein sequence ID" value="KQA98680.1"/>
    <property type="molecule type" value="Genomic_DNA"/>
</dbReference>
<name>A0A0Q0PSH0_VIBMT</name>